<dbReference type="PANTHER" id="PTHR36511">
    <property type="entry name" value="MERR FAMILY BACTERIAL REGULATORY PROTEIN"/>
    <property type="match status" value="1"/>
</dbReference>
<keyword evidence="3" id="KW-0804">Transcription</keyword>
<dbReference type="EMBL" id="UAVU01000009">
    <property type="protein sequence ID" value="SQC92214.1"/>
    <property type="molecule type" value="Genomic_DNA"/>
</dbReference>
<protein>
    <submittedName>
        <fullName evidence="5">Putative transcriptional regulator</fullName>
    </submittedName>
</protein>
<evidence type="ECO:0000313" key="5">
    <source>
        <dbReference type="EMBL" id="SQC92214.1"/>
    </source>
</evidence>
<feature type="domain" description="HTH cro/C1-type" evidence="4">
    <location>
        <begin position="70"/>
        <end position="123"/>
    </location>
</feature>
<dbReference type="SUPFAM" id="SSF47413">
    <property type="entry name" value="lambda repressor-like DNA-binding domains"/>
    <property type="match status" value="1"/>
</dbReference>
<organism evidence="5 6">
    <name type="scientific">Cedecea neteri</name>
    <dbReference type="NCBI Taxonomy" id="158822"/>
    <lineage>
        <taxon>Bacteria</taxon>
        <taxon>Pseudomonadati</taxon>
        <taxon>Pseudomonadota</taxon>
        <taxon>Gammaproteobacteria</taxon>
        <taxon>Enterobacterales</taxon>
        <taxon>Enterobacteriaceae</taxon>
        <taxon>Cedecea</taxon>
    </lineage>
</organism>
<dbReference type="InterPro" id="IPR001387">
    <property type="entry name" value="Cro/C1-type_HTH"/>
</dbReference>
<sequence length="131" mass="14896">MLDWAYNSGYSLYVADGTEGEDWPKFPITSLDELENRWLEYAWGYDRDVHPHRRLIISKKPLEAAVMVDVKELRLSLGVSRAEFADAVGASTALVQSWELGRRQPTGVALKVLALLQRNPKLLTELRRIEG</sequence>
<dbReference type="SMART" id="SM00530">
    <property type="entry name" value="HTH_XRE"/>
    <property type="match status" value="1"/>
</dbReference>
<evidence type="ECO:0000256" key="2">
    <source>
        <dbReference type="ARBA" id="ARBA00023125"/>
    </source>
</evidence>
<dbReference type="AlphaFoldDB" id="A0A2X3JAY6"/>
<dbReference type="InterPro" id="IPR010982">
    <property type="entry name" value="Lambda_DNA-bd_dom_sf"/>
</dbReference>
<evidence type="ECO:0000313" key="6">
    <source>
        <dbReference type="Proteomes" id="UP000251197"/>
    </source>
</evidence>
<dbReference type="PANTHER" id="PTHR36511:SF3">
    <property type="entry name" value="ANTITOXIN HIGA-2"/>
    <property type="match status" value="1"/>
</dbReference>
<dbReference type="CDD" id="cd00093">
    <property type="entry name" value="HTH_XRE"/>
    <property type="match status" value="1"/>
</dbReference>
<evidence type="ECO:0000256" key="3">
    <source>
        <dbReference type="ARBA" id="ARBA00023163"/>
    </source>
</evidence>
<reference evidence="5 6" key="1">
    <citation type="submission" date="2018-06" db="EMBL/GenBank/DDBJ databases">
        <authorList>
            <consortium name="Pathogen Informatics"/>
            <person name="Doyle S."/>
        </authorList>
    </citation>
    <scope>NUCLEOTIDE SEQUENCE [LARGE SCALE GENOMIC DNA]</scope>
    <source>
        <strain evidence="5 6">NCTC12120</strain>
    </source>
</reference>
<dbReference type="Proteomes" id="UP000251197">
    <property type="component" value="Unassembled WGS sequence"/>
</dbReference>
<dbReference type="GO" id="GO:0003677">
    <property type="term" value="F:DNA binding"/>
    <property type="evidence" value="ECO:0007669"/>
    <property type="project" value="UniProtKB-KW"/>
</dbReference>
<dbReference type="Pfam" id="PF01381">
    <property type="entry name" value="HTH_3"/>
    <property type="match status" value="1"/>
</dbReference>
<name>A0A2X3JAY6_9ENTR</name>
<dbReference type="Gene3D" id="1.10.260.40">
    <property type="entry name" value="lambda repressor-like DNA-binding domains"/>
    <property type="match status" value="1"/>
</dbReference>
<proteinExistence type="predicted"/>
<keyword evidence="2" id="KW-0238">DNA-binding</keyword>
<keyword evidence="1" id="KW-0805">Transcription regulation</keyword>
<dbReference type="InterPro" id="IPR052359">
    <property type="entry name" value="HTH-type_reg/antitoxin"/>
</dbReference>
<evidence type="ECO:0000259" key="4">
    <source>
        <dbReference type="PROSITE" id="PS50943"/>
    </source>
</evidence>
<accession>A0A2X3JAY6</accession>
<dbReference type="PROSITE" id="PS50943">
    <property type="entry name" value="HTH_CROC1"/>
    <property type="match status" value="1"/>
</dbReference>
<gene>
    <name evidence="5" type="ORF">NCTC12120_05407</name>
</gene>
<evidence type="ECO:0000256" key="1">
    <source>
        <dbReference type="ARBA" id="ARBA00023015"/>
    </source>
</evidence>